<dbReference type="Proteomes" id="UP000814140">
    <property type="component" value="Unassembled WGS sequence"/>
</dbReference>
<proteinExistence type="predicted"/>
<reference evidence="1" key="2">
    <citation type="journal article" date="2022" name="New Phytol.">
        <title>Evolutionary transition to the ectomycorrhizal habit in the genomes of a hyperdiverse lineage of mushroom-forming fungi.</title>
        <authorList>
            <person name="Looney B."/>
            <person name="Miyauchi S."/>
            <person name="Morin E."/>
            <person name="Drula E."/>
            <person name="Courty P.E."/>
            <person name="Kohler A."/>
            <person name="Kuo A."/>
            <person name="LaButti K."/>
            <person name="Pangilinan J."/>
            <person name="Lipzen A."/>
            <person name="Riley R."/>
            <person name="Andreopoulos W."/>
            <person name="He G."/>
            <person name="Johnson J."/>
            <person name="Nolan M."/>
            <person name="Tritt A."/>
            <person name="Barry K.W."/>
            <person name="Grigoriev I.V."/>
            <person name="Nagy L.G."/>
            <person name="Hibbett D."/>
            <person name="Henrissat B."/>
            <person name="Matheny P.B."/>
            <person name="Labbe J."/>
            <person name="Martin F.M."/>
        </authorList>
    </citation>
    <scope>NUCLEOTIDE SEQUENCE</scope>
    <source>
        <strain evidence="1">HHB10654</strain>
    </source>
</reference>
<evidence type="ECO:0000313" key="2">
    <source>
        <dbReference type="Proteomes" id="UP000814140"/>
    </source>
</evidence>
<name>A0ACB8SYU8_9AGAM</name>
<reference evidence="1" key="1">
    <citation type="submission" date="2021-03" db="EMBL/GenBank/DDBJ databases">
        <authorList>
            <consortium name="DOE Joint Genome Institute"/>
            <person name="Ahrendt S."/>
            <person name="Looney B.P."/>
            <person name="Miyauchi S."/>
            <person name="Morin E."/>
            <person name="Drula E."/>
            <person name="Courty P.E."/>
            <person name="Chicoki N."/>
            <person name="Fauchery L."/>
            <person name="Kohler A."/>
            <person name="Kuo A."/>
            <person name="Labutti K."/>
            <person name="Pangilinan J."/>
            <person name="Lipzen A."/>
            <person name="Riley R."/>
            <person name="Andreopoulos W."/>
            <person name="He G."/>
            <person name="Johnson J."/>
            <person name="Barry K.W."/>
            <person name="Grigoriev I.V."/>
            <person name="Nagy L."/>
            <person name="Hibbett D."/>
            <person name="Henrissat B."/>
            <person name="Matheny P.B."/>
            <person name="Labbe J."/>
            <person name="Martin F."/>
        </authorList>
    </citation>
    <scope>NUCLEOTIDE SEQUENCE</scope>
    <source>
        <strain evidence="1">HHB10654</strain>
    </source>
</reference>
<accession>A0ACB8SYU8</accession>
<keyword evidence="2" id="KW-1185">Reference proteome</keyword>
<sequence>MDAPLATRSDALRDGSVDTFSAPPTLPDDHSTSTLEGTSTLTDASLASTRPEPTTSMLGGLLGSTLESSPAPEAPVIPEIPHNFKLLPFFPEGPKRRVPLAYRIAPWEEDGDTIVLAAGLAAKCFRQDIVDSVRYGIHVDERPIGIQDRNSGCSISSANCTSQALSMLLGWIKLSPAQKRAEAARDLEQFLVLYSNIRPFLPRGLRGVTLHVLSPYYRDRYTMYSQWDGRSPLTPPINPVLASNAIYGLPDFNGRDDFDHFSLLAISLLDASLYVRQRELLGPDPPASYPSSRYYPGIDYLPSATAYKELGCRHKHLCAALAHVVDGFQEGRPLVTKRRCCSFKTSYKNIVEALRAQREDGLAEDGRLGICIIRDLVNADANAPMTGACSNCVLQLHQELMGCYRLWWTDISHVMGGEWETIGETLAGLVSSADE</sequence>
<dbReference type="EMBL" id="MU277211">
    <property type="protein sequence ID" value="KAI0061693.1"/>
    <property type="molecule type" value="Genomic_DNA"/>
</dbReference>
<protein>
    <submittedName>
        <fullName evidence="1">Uncharacterized protein</fullName>
    </submittedName>
</protein>
<comment type="caution">
    <text evidence="1">The sequence shown here is derived from an EMBL/GenBank/DDBJ whole genome shotgun (WGS) entry which is preliminary data.</text>
</comment>
<organism evidence="1 2">
    <name type="scientific">Artomyces pyxidatus</name>
    <dbReference type="NCBI Taxonomy" id="48021"/>
    <lineage>
        <taxon>Eukaryota</taxon>
        <taxon>Fungi</taxon>
        <taxon>Dikarya</taxon>
        <taxon>Basidiomycota</taxon>
        <taxon>Agaricomycotina</taxon>
        <taxon>Agaricomycetes</taxon>
        <taxon>Russulales</taxon>
        <taxon>Auriscalpiaceae</taxon>
        <taxon>Artomyces</taxon>
    </lineage>
</organism>
<gene>
    <name evidence="1" type="ORF">BV25DRAFT_1916706</name>
</gene>
<evidence type="ECO:0000313" key="1">
    <source>
        <dbReference type="EMBL" id="KAI0061693.1"/>
    </source>
</evidence>